<dbReference type="EMBL" id="GEDG01028501">
    <property type="protein sequence ID" value="JAP13138.1"/>
    <property type="molecule type" value="Transcribed_RNA"/>
</dbReference>
<proteinExistence type="predicted"/>
<name>A0A0V0GYB8_SOLCH</name>
<evidence type="ECO:0000313" key="1">
    <source>
        <dbReference type="EMBL" id="JAP13138.1"/>
    </source>
</evidence>
<dbReference type="AlphaFoldDB" id="A0A0V0GYB8"/>
<protein>
    <submittedName>
        <fullName evidence="1">Putative ovule protein</fullName>
    </submittedName>
</protein>
<reference evidence="1" key="1">
    <citation type="submission" date="2015-12" db="EMBL/GenBank/DDBJ databases">
        <title>Gene expression during late stages of embryo sac development: a critical building block for successful pollen-pistil interactions.</title>
        <authorList>
            <person name="Liu Y."/>
            <person name="Joly V."/>
            <person name="Sabar M."/>
            <person name="Matton D.P."/>
        </authorList>
    </citation>
    <scope>NUCLEOTIDE SEQUENCE</scope>
</reference>
<organism evidence="1">
    <name type="scientific">Solanum chacoense</name>
    <name type="common">Chaco potato</name>
    <dbReference type="NCBI Taxonomy" id="4108"/>
    <lineage>
        <taxon>Eukaryota</taxon>
        <taxon>Viridiplantae</taxon>
        <taxon>Streptophyta</taxon>
        <taxon>Embryophyta</taxon>
        <taxon>Tracheophyta</taxon>
        <taxon>Spermatophyta</taxon>
        <taxon>Magnoliopsida</taxon>
        <taxon>eudicotyledons</taxon>
        <taxon>Gunneridae</taxon>
        <taxon>Pentapetalae</taxon>
        <taxon>asterids</taxon>
        <taxon>lamiids</taxon>
        <taxon>Solanales</taxon>
        <taxon>Solanaceae</taxon>
        <taxon>Solanoideae</taxon>
        <taxon>Solaneae</taxon>
        <taxon>Solanum</taxon>
    </lineage>
</organism>
<sequence>MQALALMNKKGEFQPLNKYKSKCKQHEESGINARQQDGKNYKCEKKGIKSIQQEKVKALSKVLRCLQLKIWLNLGHAHVYYISF</sequence>
<accession>A0A0V0GYB8</accession>